<organism evidence="19 20">
    <name type="scientific">Photinus pyralis</name>
    <name type="common">Common eastern firefly</name>
    <name type="synonym">Lampyris pyralis</name>
    <dbReference type="NCBI Taxonomy" id="7054"/>
    <lineage>
        <taxon>Eukaryota</taxon>
        <taxon>Metazoa</taxon>
        <taxon>Ecdysozoa</taxon>
        <taxon>Arthropoda</taxon>
        <taxon>Hexapoda</taxon>
        <taxon>Insecta</taxon>
        <taxon>Pterygota</taxon>
        <taxon>Neoptera</taxon>
        <taxon>Endopterygota</taxon>
        <taxon>Coleoptera</taxon>
        <taxon>Polyphaga</taxon>
        <taxon>Elateriformia</taxon>
        <taxon>Elateroidea</taxon>
        <taxon>Lampyridae</taxon>
        <taxon>Lampyrinae</taxon>
        <taxon>Photinus</taxon>
    </lineage>
</organism>
<dbReference type="InterPro" id="IPR011545">
    <property type="entry name" value="DEAD/DEAH_box_helicase_dom"/>
</dbReference>
<dbReference type="Proteomes" id="UP000327044">
    <property type="component" value="Unassembled WGS sequence"/>
</dbReference>
<evidence type="ECO:0000256" key="13">
    <source>
        <dbReference type="ARBA" id="ARBA00023242"/>
    </source>
</evidence>
<dbReference type="SUPFAM" id="SSF46785">
    <property type="entry name" value="Winged helix' DNA-binding domain"/>
    <property type="match status" value="1"/>
</dbReference>
<keyword evidence="16" id="KW-0175">Coiled coil</keyword>
<keyword evidence="11" id="KW-0239">DNA-directed DNA polymerase</keyword>
<dbReference type="InterPro" id="IPR046931">
    <property type="entry name" value="HTH_61"/>
</dbReference>
<sequence>MNTAFTFGDTLDNITLTDKVNLQHPHSIFESHNKDDLYSTSLDPDGFSSNKNPSFNVSVDDSAFLQEFVSSYQGSSATPSSANVSFLSIQRKSDGCSQNVPLVNTQSITEVNDENRLLSSWGLPPAILERYKRKNVTKMFQWQAQCLTGEKLMTEGCNLVYSAPTSAGKTLVAEILAIKTVIERQKKVLFILPFVSVVREKTFYLQDILGTSGVRVEGFMGSYNPPGGFPAVQLAVCTIEKANTIINRLLEEGKLEDIGAVIVDEIHLLGDCNRGYLLELTLTKLRYMSSRLDNVNIQIIGMSATLPNLEILGKWLNAEVYVTDFRPIPLYEQCLVGNEVYDKNLELLRTIQPPAELETDTDHILYLCLETIKDSCSVLIFCPTKNWCESLAEQIAQAFWKIGCSKSEFGLILREQLNSDLIKELLEHLKQCPSGLDKVLEKTISFGVAFHHAGLTMDEREIIEAAFKNTTLRVLVATSTLSSGVNLPAKRVIIRTPLFHGKPLDNLVYHQMIGRAGRMGRDTSGESVLICQQNNTRIGKELISSNLKPIKSCLDTSGIFKRALLEVVSSGVVSSPDDVQHFSKCTLFAASEDDSENALGNPVNEAIEFLCSNEFIRLQQLDDGTSKYIPTALGKACLASSMSPEDGLSIFLELEKARQCFVLETELHLIYVVTPYNTCNQWASMDWMLFLDLWEKLPVSMKRVGELVGVRESYIISATRQKISTNTPKLYRKLLVHKRFFTALALQDLVNETPIADVAVKFGCSRGMLQSLQQSASSFAGMLTTFSRQLGWSSMEVLIAQFQDRLQFGVSRDLLDLMRLPIITGPRARMLYDAGIETLAQLASSDAPVIENLLHKTGPFESKNARDGETEYDIIKRNKMKCVWVMGKDGLTARDASIMFIEEARRYLKLELGLVDAKWEQSLTDQNTTIDTKRQNMTSSIHHRNNDNLQLPDLVKEQVLQLTTSNGENSDSNSELPNQSMLEKSDQSLFNESCEYPSTLDTQVAKPNTKDISSFHFENDTALVNGFMSEMEPSDKITNSEKECDLIDSSQSISDSLISTNDTKNSLKRFSLLVDIKRSNRTNQYLSSDDDSSEIITSPTKKRKITQEKWNSTDSLVPADLTNVQIVDVGNNKALYETFESELLSQEVIALSFACRKHITQKTPIGNNVIHQTSNDKSRLVKYTHNDIDAVGVAFSWGNNVAFYLSFESETVIANIDKVRLLRKLFTKSSLNVRFFDAKAQIKVAKQCFGLNFDGSWEDSKVADWLLAPDGKEKNLQAMVLKYIPGASNLLALIGHCKGVCSVGLDVQSTAHPKVRATVESVVVWYLRDAVRSTLVNECPKLIEIYKIEMKSLLCITKMELNGIKVDIAKLQALVDTLKKESEELQKQAFTHVGRRFSFSSPTEVAKIVGSYKGRKPSTDKQSLQRNVHPISNLVLQWRKLNSTLTRMIYPLIRLIENSRIFGNCVIHTSTGRITMHEPNLQNVPRDFSVASTNLSISCRSVFIPTENYTFLSADYCQLELRILTHFCQDPTLTEIMKMNKDVFKMIAAHWKNISETEVDDDLRQWTKQLCYGIIYGMGNKALAEHMSIPEDEAKMFHETFKKQYPNIQTFIHSTIAKCKALGYIETYAGRRRYLPLINSDNLTVQAQSERQAVNTTIQGSAADIAKLAMTNTESRFQHKYRHSKNLPKLVLHLHDELLYEVHEKYLLKTAKILKQAMEEVVALSIPLPVKLKSGKSWGAMHELVL</sequence>
<dbReference type="Pfam" id="PF00270">
    <property type="entry name" value="DEAD"/>
    <property type="match status" value="1"/>
</dbReference>
<comment type="cofactor">
    <cofactor evidence="1">
        <name>Mg(2+)</name>
        <dbReference type="ChEBI" id="CHEBI:18420"/>
    </cofactor>
</comment>
<evidence type="ECO:0000256" key="11">
    <source>
        <dbReference type="ARBA" id="ARBA00022932"/>
    </source>
</evidence>
<dbReference type="Gene3D" id="1.20.1060.10">
    <property type="entry name" value="Taq DNA Polymerase, Chain T, domain 4"/>
    <property type="match status" value="1"/>
</dbReference>
<dbReference type="GO" id="GO:0042575">
    <property type="term" value="C:DNA polymerase complex"/>
    <property type="evidence" value="ECO:0007669"/>
    <property type="project" value="UniProtKB-ARBA"/>
</dbReference>
<dbReference type="Gene3D" id="1.10.150.20">
    <property type="entry name" value="5' to 3' exonuclease, C-terminal subdomain"/>
    <property type="match status" value="1"/>
</dbReference>
<keyword evidence="10" id="KW-0067">ATP-binding</keyword>
<evidence type="ECO:0000256" key="15">
    <source>
        <dbReference type="ARBA" id="ARBA00074669"/>
    </source>
</evidence>
<comment type="subcellular location">
    <subcellularLocation>
        <location evidence="2">Nucleus</location>
    </subcellularLocation>
</comment>
<evidence type="ECO:0000313" key="20">
    <source>
        <dbReference type="Proteomes" id="UP000327044"/>
    </source>
</evidence>
<dbReference type="Pfam" id="PF20470">
    <property type="entry name" value="HTH_61"/>
    <property type="match status" value="1"/>
</dbReference>
<dbReference type="InterPro" id="IPR036397">
    <property type="entry name" value="RNaseH_sf"/>
</dbReference>
<dbReference type="InterPro" id="IPR012337">
    <property type="entry name" value="RNaseH-like_sf"/>
</dbReference>
<dbReference type="GO" id="GO:0005524">
    <property type="term" value="F:ATP binding"/>
    <property type="evidence" value="ECO:0007669"/>
    <property type="project" value="UniProtKB-KW"/>
</dbReference>
<evidence type="ECO:0000256" key="9">
    <source>
        <dbReference type="ARBA" id="ARBA00022801"/>
    </source>
</evidence>
<accession>A0A5N4AXD9</accession>
<feature type="domain" description="Helicase C-terminal" evidence="18">
    <location>
        <begin position="360"/>
        <end position="565"/>
    </location>
</feature>
<evidence type="ECO:0000256" key="2">
    <source>
        <dbReference type="ARBA" id="ARBA00004123"/>
    </source>
</evidence>
<dbReference type="InParanoid" id="A0A5N4AXD9"/>
<keyword evidence="9" id="KW-0378">Hydrolase</keyword>
<evidence type="ECO:0000256" key="7">
    <source>
        <dbReference type="ARBA" id="ARBA00022741"/>
    </source>
</evidence>
<evidence type="ECO:0000259" key="17">
    <source>
        <dbReference type="PROSITE" id="PS51192"/>
    </source>
</evidence>
<dbReference type="SUPFAM" id="SSF53098">
    <property type="entry name" value="Ribonuclease H-like"/>
    <property type="match status" value="1"/>
</dbReference>
<dbReference type="Gene3D" id="3.30.70.370">
    <property type="match status" value="1"/>
</dbReference>
<dbReference type="Pfam" id="PF00476">
    <property type="entry name" value="DNA_pol_A"/>
    <property type="match status" value="1"/>
</dbReference>
<evidence type="ECO:0000256" key="16">
    <source>
        <dbReference type="SAM" id="Coils"/>
    </source>
</evidence>
<dbReference type="InterPro" id="IPR001098">
    <property type="entry name" value="DNA-dir_DNA_pol_A_palm_dom"/>
</dbReference>
<dbReference type="CDD" id="cd18026">
    <property type="entry name" value="DEXHc_POLQ-like"/>
    <property type="match status" value="1"/>
</dbReference>
<name>A0A5N4AXD9_PHOPY</name>
<keyword evidence="6" id="KW-0548">Nucleotidyltransferase</keyword>
<dbReference type="InterPro" id="IPR048960">
    <property type="entry name" value="POLQ-like_helical"/>
</dbReference>
<dbReference type="GO" id="GO:0097681">
    <property type="term" value="P:double-strand break repair via alternative nonhomologous end joining"/>
    <property type="evidence" value="ECO:0007669"/>
    <property type="project" value="UniProtKB-ARBA"/>
</dbReference>
<proteinExistence type="inferred from homology"/>
<gene>
    <name evidence="19" type="ORF">PPYR_04218</name>
</gene>
<dbReference type="Gene3D" id="1.10.3380.20">
    <property type="match status" value="1"/>
</dbReference>
<comment type="similarity">
    <text evidence="3">Belongs to the DNA polymerase type-A family.</text>
</comment>
<evidence type="ECO:0000256" key="14">
    <source>
        <dbReference type="ARBA" id="ARBA00049244"/>
    </source>
</evidence>
<dbReference type="OrthoDB" id="275278at2759"/>
<dbReference type="Pfam" id="PF00271">
    <property type="entry name" value="Helicase_C"/>
    <property type="match status" value="1"/>
</dbReference>
<evidence type="ECO:0000259" key="18">
    <source>
        <dbReference type="PROSITE" id="PS51194"/>
    </source>
</evidence>
<keyword evidence="7" id="KW-0547">Nucleotide-binding</keyword>
<comment type="caution">
    <text evidence="19">The sequence shown here is derived from an EMBL/GenBank/DDBJ whole genome shotgun (WGS) entry which is preliminary data.</text>
</comment>
<dbReference type="Gene3D" id="3.30.420.10">
    <property type="entry name" value="Ribonuclease H-like superfamily/Ribonuclease H"/>
    <property type="match status" value="1"/>
</dbReference>
<dbReference type="FunFam" id="1.10.3380.20:FF:000001">
    <property type="entry name" value="DNA polymerase theta"/>
    <property type="match status" value="1"/>
</dbReference>
<dbReference type="GO" id="GO:0005634">
    <property type="term" value="C:nucleus"/>
    <property type="evidence" value="ECO:0007669"/>
    <property type="project" value="UniProtKB-SubCell"/>
</dbReference>
<dbReference type="PANTHER" id="PTHR10133:SF62">
    <property type="entry name" value="DNA POLYMERASE THETA"/>
    <property type="match status" value="1"/>
</dbReference>
<keyword evidence="20" id="KW-1185">Reference proteome</keyword>
<comment type="catalytic activity">
    <reaction evidence="14">
        <text>DNA(n) + a 2'-deoxyribonucleoside 5'-triphosphate = DNA(n+1) + diphosphate</text>
        <dbReference type="Rhea" id="RHEA:22508"/>
        <dbReference type="Rhea" id="RHEA-COMP:17339"/>
        <dbReference type="Rhea" id="RHEA-COMP:17340"/>
        <dbReference type="ChEBI" id="CHEBI:33019"/>
        <dbReference type="ChEBI" id="CHEBI:61560"/>
        <dbReference type="ChEBI" id="CHEBI:173112"/>
        <dbReference type="EC" id="2.7.7.7"/>
    </reaction>
</comment>
<evidence type="ECO:0000313" key="19">
    <source>
        <dbReference type="EMBL" id="KAB0802032.1"/>
    </source>
</evidence>
<keyword evidence="13" id="KW-0539">Nucleus</keyword>
<evidence type="ECO:0000256" key="8">
    <source>
        <dbReference type="ARBA" id="ARBA00022763"/>
    </source>
</evidence>
<keyword evidence="8" id="KW-0227">DNA damage</keyword>
<dbReference type="InterPro" id="IPR036390">
    <property type="entry name" value="WH_DNA-bd_sf"/>
</dbReference>
<dbReference type="PANTHER" id="PTHR10133">
    <property type="entry name" value="DNA POLYMERASE I"/>
    <property type="match status" value="1"/>
</dbReference>
<keyword evidence="12" id="KW-0234">DNA repair</keyword>
<evidence type="ECO:0000256" key="1">
    <source>
        <dbReference type="ARBA" id="ARBA00001946"/>
    </source>
</evidence>
<dbReference type="PRINTS" id="PR00868">
    <property type="entry name" value="DNAPOLI"/>
</dbReference>
<dbReference type="SMART" id="SM00482">
    <property type="entry name" value="POLAc"/>
    <property type="match status" value="1"/>
</dbReference>
<evidence type="ECO:0000256" key="6">
    <source>
        <dbReference type="ARBA" id="ARBA00022695"/>
    </source>
</evidence>
<dbReference type="SMART" id="SM00490">
    <property type="entry name" value="HELICc"/>
    <property type="match status" value="1"/>
</dbReference>
<dbReference type="InterPro" id="IPR043502">
    <property type="entry name" value="DNA/RNA_pol_sf"/>
</dbReference>
<dbReference type="GO" id="GO:0003887">
    <property type="term" value="F:DNA-directed DNA polymerase activity"/>
    <property type="evidence" value="ECO:0007669"/>
    <property type="project" value="UniProtKB-KW"/>
</dbReference>
<dbReference type="EMBL" id="VVIM01000002">
    <property type="protein sequence ID" value="KAB0802032.1"/>
    <property type="molecule type" value="Genomic_DNA"/>
</dbReference>
<evidence type="ECO:0000256" key="4">
    <source>
        <dbReference type="ARBA" id="ARBA00012417"/>
    </source>
</evidence>
<dbReference type="Pfam" id="PF21099">
    <property type="entry name" value="POLQ_helical"/>
    <property type="match status" value="1"/>
</dbReference>
<dbReference type="SUPFAM" id="SSF56672">
    <property type="entry name" value="DNA/RNA polymerases"/>
    <property type="match status" value="1"/>
</dbReference>
<reference evidence="19 20" key="1">
    <citation type="journal article" date="2018" name="Elife">
        <title>Firefly genomes illuminate parallel origins of bioluminescence in beetles.</title>
        <authorList>
            <person name="Fallon T.R."/>
            <person name="Lower S.E."/>
            <person name="Chang C.H."/>
            <person name="Bessho-Uehara M."/>
            <person name="Martin G.J."/>
            <person name="Bewick A.J."/>
            <person name="Behringer M."/>
            <person name="Debat H.J."/>
            <person name="Wong I."/>
            <person name="Day J.C."/>
            <person name="Suvorov A."/>
            <person name="Silva C.J."/>
            <person name="Stanger-Hall K.F."/>
            <person name="Hall D.W."/>
            <person name="Schmitz R.J."/>
            <person name="Nelson D.R."/>
            <person name="Lewis S.M."/>
            <person name="Shigenobu S."/>
            <person name="Bybee S.M."/>
            <person name="Larracuente A.M."/>
            <person name="Oba Y."/>
            <person name="Weng J.K."/>
        </authorList>
    </citation>
    <scope>NUCLEOTIDE SEQUENCE [LARGE SCALE GENOMIC DNA]</scope>
    <source>
        <strain evidence="19">1611_PpyrPB1</strain>
        <tissue evidence="19">Whole body</tissue>
    </source>
</reference>
<dbReference type="FunFam" id="3.40.50.300:FF:000885">
    <property type="entry name" value="DNA polymerase theta"/>
    <property type="match status" value="1"/>
</dbReference>
<dbReference type="Gene3D" id="3.40.50.300">
    <property type="entry name" value="P-loop containing nucleotide triphosphate hydrolases"/>
    <property type="match status" value="2"/>
</dbReference>
<evidence type="ECO:0000256" key="10">
    <source>
        <dbReference type="ARBA" id="ARBA00022840"/>
    </source>
</evidence>
<evidence type="ECO:0000256" key="5">
    <source>
        <dbReference type="ARBA" id="ARBA00022679"/>
    </source>
</evidence>
<dbReference type="InterPro" id="IPR002298">
    <property type="entry name" value="DNA_polymerase_A"/>
</dbReference>
<dbReference type="CDD" id="cd08638">
    <property type="entry name" value="DNA_pol_A_theta"/>
    <property type="match status" value="1"/>
</dbReference>
<feature type="coiled-coil region" evidence="16">
    <location>
        <begin position="1361"/>
        <end position="1388"/>
    </location>
</feature>
<dbReference type="InterPro" id="IPR014001">
    <property type="entry name" value="Helicase_ATP-bd"/>
</dbReference>
<dbReference type="FunFam" id="1.10.150.20:FF:000070">
    <property type="entry name" value="DNA polymerase I, putative"/>
    <property type="match status" value="1"/>
</dbReference>
<dbReference type="EC" id="2.7.7.7" evidence="4"/>
<dbReference type="SUPFAM" id="SSF158702">
    <property type="entry name" value="Sec63 N-terminal domain-like"/>
    <property type="match status" value="1"/>
</dbReference>
<dbReference type="InterPro" id="IPR027417">
    <property type="entry name" value="P-loop_NTPase"/>
</dbReference>
<protein>
    <recommendedName>
        <fullName evidence="15">DNA polymerase theta</fullName>
        <ecNumber evidence="4">2.7.7.7</ecNumber>
    </recommendedName>
</protein>
<dbReference type="GO" id="GO:0003677">
    <property type="term" value="F:DNA binding"/>
    <property type="evidence" value="ECO:0007669"/>
    <property type="project" value="InterPro"/>
</dbReference>
<dbReference type="FunCoup" id="A0A5N4AXD9">
    <property type="interactions" value="820"/>
</dbReference>
<dbReference type="FunFam" id="3.40.50.300:FF:000813">
    <property type="entry name" value="helicase POLQ-like isoform X1"/>
    <property type="match status" value="1"/>
</dbReference>
<evidence type="ECO:0000256" key="3">
    <source>
        <dbReference type="ARBA" id="ARBA00007705"/>
    </source>
</evidence>
<dbReference type="InterPro" id="IPR001650">
    <property type="entry name" value="Helicase_C-like"/>
</dbReference>
<dbReference type="GO" id="GO:0016787">
    <property type="term" value="F:hydrolase activity"/>
    <property type="evidence" value="ECO:0007669"/>
    <property type="project" value="UniProtKB-KW"/>
</dbReference>
<keyword evidence="5" id="KW-0808">Transferase</keyword>
<dbReference type="PROSITE" id="PS51192">
    <property type="entry name" value="HELICASE_ATP_BIND_1"/>
    <property type="match status" value="1"/>
</dbReference>
<dbReference type="SMART" id="SM00487">
    <property type="entry name" value="DEXDc"/>
    <property type="match status" value="1"/>
</dbReference>
<dbReference type="GO" id="GO:0006261">
    <property type="term" value="P:DNA-templated DNA replication"/>
    <property type="evidence" value="ECO:0007669"/>
    <property type="project" value="InterPro"/>
</dbReference>
<dbReference type="CDD" id="cd18795">
    <property type="entry name" value="SF2_C_Ski2"/>
    <property type="match status" value="1"/>
</dbReference>
<evidence type="ECO:0000256" key="12">
    <source>
        <dbReference type="ARBA" id="ARBA00023204"/>
    </source>
</evidence>
<dbReference type="SUPFAM" id="SSF52540">
    <property type="entry name" value="P-loop containing nucleoside triphosphate hydrolases"/>
    <property type="match status" value="1"/>
</dbReference>
<feature type="domain" description="Helicase ATP-binding" evidence="17">
    <location>
        <begin position="150"/>
        <end position="324"/>
    </location>
</feature>
<dbReference type="PROSITE" id="PS51194">
    <property type="entry name" value="HELICASE_CTER"/>
    <property type="match status" value="1"/>
</dbReference>